<feature type="signal peptide" evidence="1">
    <location>
        <begin position="1"/>
        <end position="16"/>
    </location>
</feature>
<sequence>MLFTLLFITFTNYILAAISDLNCTHYVENAFKYSPKATNCANKLDDKYCQTTFQAPPEVNTDADRQSKCYKDSTDTISEEVKNFVISGCPRSCAYCCLTPAYNCENKQYPRISCSLVTAAMCNHVIWKSLLAEDCPNVCGFCEEGEFPIQCFGILQWSFYT</sequence>
<keyword evidence="1" id="KW-0732">Signal</keyword>
<comment type="caution">
    <text evidence="3">The sequence shown here is derived from an EMBL/GenBank/DDBJ whole genome shotgun (WGS) entry which is preliminary data.</text>
</comment>
<dbReference type="PANTHER" id="PTHR21724">
    <property type="entry name" value="SHKT DOMAIN-CONTAINING PROTEIN"/>
    <property type="match status" value="1"/>
</dbReference>
<name>A0AA36H2M1_CYLNA</name>
<dbReference type="InterPro" id="IPR003582">
    <property type="entry name" value="ShKT_dom"/>
</dbReference>
<gene>
    <name evidence="3" type="ORF">CYNAS_LOCUS14872</name>
</gene>
<keyword evidence="4" id="KW-1185">Reference proteome</keyword>
<dbReference type="Proteomes" id="UP001176961">
    <property type="component" value="Unassembled WGS sequence"/>
</dbReference>
<proteinExistence type="predicted"/>
<accession>A0AA36H2M1</accession>
<reference evidence="3" key="1">
    <citation type="submission" date="2023-07" db="EMBL/GenBank/DDBJ databases">
        <authorList>
            <consortium name="CYATHOMIX"/>
        </authorList>
    </citation>
    <scope>NUCLEOTIDE SEQUENCE</scope>
    <source>
        <strain evidence="3">N/A</strain>
    </source>
</reference>
<dbReference type="EMBL" id="CATQJL010000305">
    <property type="protein sequence ID" value="CAJ0602889.1"/>
    <property type="molecule type" value="Genomic_DNA"/>
</dbReference>
<dbReference type="AlphaFoldDB" id="A0AA36H2M1"/>
<dbReference type="Pfam" id="PF01549">
    <property type="entry name" value="ShK"/>
    <property type="match status" value="1"/>
</dbReference>
<dbReference type="Gene3D" id="1.10.10.1940">
    <property type="match status" value="1"/>
</dbReference>
<evidence type="ECO:0000256" key="1">
    <source>
        <dbReference type="SAM" id="SignalP"/>
    </source>
</evidence>
<evidence type="ECO:0000313" key="3">
    <source>
        <dbReference type="EMBL" id="CAJ0602889.1"/>
    </source>
</evidence>
<feature type="chain" id="PRO_5041430519" description="ShKT domain-containing protein" evidence="1">
    <location>
        <begin position="17"/>
        <end position="161"/>
    </location>
</feature>
<evidence type="ECO:0000259" key="2">
    <source>
        <dbReference type="SMART" id="SM00254"/>
    </source>
</evidence>
<evidence type="ECO:0000313" key="4">
    <source>
        <dbReference type="Proteomes" id="UP001176961"/>
    </source>
</evidence>
<feature type="domain" description="ShKT" evidence="2">
    <location>
        <begin position="103"/>
        <end position="143"/>
    </location>
</feature>
<dbReference type="PANTHER" id="PTHR21724:SF0">
    <property type="entry name" value="SHKT DOMAIN-CONTAINING PROTEIN"/>
    <property type="match status" value="1"/>
</dbReference>
<organism evidence="3 4">
    <name type="scientific">Cylicocyclus nassatus</name>
    <name type="common">Nematode worm</name>
    <dbReference type="NCBI Taxonomy" id="53992"/>
    <lineage>
        <taxon>Eukaryota</taxon>
        <taxon>Metazoa</taxon>
        <taxon>Ecdysozoa</taxon>
        <taxon>Nematoda</taxon>
        <taxon>Chromadorea</taxon>
        <taxon>Rhabditida</taxon>
        <taxon>Rhabditina</taxon>
        <taxon>Rhabditomorpha</taxon>
        <taxon>Strongyloidea</taxon>
        <taxon>Strongylidae</taxon>
        <taxon>Cylicocyclus</taxon>
    </lineage>
</organism>
<dbReference type="SMART" id="SM00254">
    <property type="entry name" value="ShKT"/>
    <property type="match status" value="1"/>
</dbReference>
<protein>
    <recommendedName>
        <fullName evidence="2">ShKT domain-containing protein</fullName>
    </recommendedName>
</protein>